<dbReference type="Gene3D" id="1.10.8.60">
    <property type="match status" value="1"/>
</dbReference>
<accession>A0AA94HUT8</accession>
<keyword evidence="1" id="KW-0547">Nucleotide-binding</keyword>
<comment type="caution">
    <text evidence="7">The sequence shown here is derived from an EMBL/GenBank/DDBJ whole genome shotgun (WGS) entry which is preliminary data.</text>
</comment>
<protein>
    <submittedName>
        <fullName evidence="7">Regulatory protein, Fis family</fullName>
    </submittedName>
</protein>
<evidence type="ECO:0000313" key="8">
    <source>
        <dbReference type="Proteomes" id="UP000182680"/>
    </source>
</evidence>
<keyword evidence="2" id="KW-0067">ATP-binding</keyword>
<reference evidence="8" key="1">
    <citation type="submission" date="2016-11" db="EMBL/GenBank/DDBJ databases">
        <authorList>
            <person name="Jaros S."/>
            <person name="Januszkiewicz K."/>
            <person name="Wedrychowicz H."/>
        </authorList>
    </citation>
    <scope>NUCLEOTIDE SEQUENCE [LARGE SCALE GENOMIC DNA]</scope>
    <source>
        <strain evidence="8">DSM 7057</strain>
    </source>
</reference>
<dbReference type="EMBL" id="FPIW01000067">
    <property type="protein sequence ID" value="SFW69168.1"/>
    <property type="molecule type" value="Genomic_DNA"/>
</dbReference>
<dbReference type="PROSITE" id="PS00688">
    <property type="entry name" value="SIGMA54_INTERACT_3"/>
    <property type="match status" value="1"/>
</dbReference>
<dbReference type="Pfam" id="PF18024">
    <property type="entry name" value="HTH_50"/>
    <property type="match status" value="1"/>
</dbReference>
<dbReference type="GO" id="GO:0006355">
    <property type="term" value="P:regulation of DNA-templated transcription"/>
    <property type="evidence" value="ECO:0007669"/>
    <property type="project" value="InterPro"/>
</dbReference>
<dbReference type="Proteomes" id="UP000182680">
    <property type="component" value="Unassembled WGS sequence"/>
</dbReference>
<evidence type="ECO:0000313" key="7">
    <source>
        <dbReference type="EMBL" id="SFW69168.1"/>
    </source>
</evidence>
<evidence type="ECO:0000256" key="2">
    <source>
        <dbReference type="ARBA" id="ARBA00022840"/>
    </source>
</evidence>
<feature type="domain" description="Sigma-54 factor interaction" evidence="6">
    <location>
        <begin position="1"/>
        <end position="190"/>
    </location>
</feature>
<dbReference type="SUPFAM" id="SSF52540">
    <property type="entry name" value="P-loop containing nucleoside triphosphate hydrolases"/>
    <property type="match status" value="1"/>
</dbReference>
<organism evidence="7 8">
    <name type="scientific">Desulfovibrio desulfuricans</name>
    <dbReference type="NCBI Taxonomy" id="876"/>
    <lineage>
        <taxon>Bacteria</taxon>
        <taxon>Pseudomonadati</taxon>
        <taxon>Thermodesulfobacteriota</taxon>
        <taxon>Desulfovibrionia</taxon>
        <taxon>Desulfovibrionales</taxon>
        <taxon>Desulfovibrionaceae</taxon>
        <taxon>Desulfovibrio</taxon>
    </lineage>
</organism>
<dbReference type="InterPro" id="IPR009057">
    <property type="entry name" value="Homeodomain-like_sf"/>
</dbReference>
<dbReference type="InterPro" id="IPR002078">
    <property type="entry name" value="Sigma_54_int"/>
</dbReference>
<dbReference type="InterPro" id="IPR025943">
    <property type="entry name" value="Sigma_54_int_dom_ATP-bd_2"/>
</dbReference>
<name>A0AA94HUT8_DESDE</name>
<proteinExistence type="predicted"/>
<evidence type="ECO:0000256" key="4">
    <source>
        <dbReference type="ARBA" id="ARBA00023125"/>
    </source>
</evidence>
<sequence>MHIHNHSKRRNGPLVQINCGTIPQHLQEAELFGYEKGSFTGANATRAGMLEVAHEGTLMLDEVGEMDLTLQVKLLRALQEGVIYRIGGRKPVRLDVRIIAMTNRDLLKMVRENTFREDLYYRLNVIPLAVPPLRERCEDILPLAQHFLSCFSKKYSCACSLSPAEEEMLQAYSWPGNVRELANFMERLTIASLSSGNRAPVWESIVRPNGSVAPPVNAPMREQMRHFEKQCVENALRNTVSIRAAARALGISHATLLRKMREHDLVVQN</sequence>
<dbReference type="PROSITE" id="PS00676">
    <property type="entry name" value="SIGMA54_INTERACT_2"/>
    <property type="match status" value="1"/>
</dbReference>
<dbReference type="InterPro" id="IPR027417">
    <property type="entry name" value="P-loop_NTPase"/>
</dbReference>
<evidence type="ECO:0000256" key="3">
    <source>
        <dbReference type="ARBA" id="ARBA00023015"/>
    </source>
</evidence>
<dbReference type="Gene3D" id="1.10.10.60">
    <property type="entry name" value="Homeodomain-like"/>
    <property type="match status" value="1"/>
</dbReference>
<evidence type="ECO:0000256" key="1">
    <source>
        <dbReference type="ARBA" id="ARBA00022741"/>
    </source>
</evidence>
<dbReference type="Pfam" id="PF00158">
    <property type="entry name" value="Sigma54_activat"/>
    <property type="match status" value="1"/>
</dbReference>
<dbReference type="Pfam" id="PF25601">
    <property type="entry name" value="AAA_lid_14"/>
    <property type="match status" value="1"/>
</dbReference>
<keyword evidence="3" id="KW-0805">Transcription regulation</keyword>
<dbReference type="AlphaFoldDB" id="A0AA94HUT8"/>
<dbReference type="PANTHER" id="PTHR32071">
    <property type="entry name" value="TRANSCRIPTIONAL REGULATORY PROTEIN"/>
    <property type="match status" value="1"/>
</dbReference>
<keyword evidence="4" id="KW-0238">DNA-binding</keyword>
<dbReference type="GO" id="GO:0005524">
    <property type="term" value="F:ATP binding"/>
    <property type="evidence" value="ECO:0007669"/>
    <property type="project" value="UniProtKB-KW"/>
</dbReference>
<dbReference type="RefSeq" id="WP_083577976.1">
    <property type="nucleotide sequence ID" value="NZ_FPIW01000067.1"/>
</dbReference>
<gene>
    <name evidence="7" type="ORF">SAMN02910291_02542</name>
</gene>
<dbReference type="InterPro" id="IPR030828">
    <property type="entry name" value="HTH_TyrR"/>
</dbReference>
<dbReference type="CDD" id="cd00009">
    <property type="entry name" value="AAA"/>
    <property type="match status" value="1"/>
</dbReference>
<dbReference type="InterPro" id="IPR058031">
    <property type="entry name" value="AAA_lid_NorR"/>
</dbReference>
<dbReference type="Gene3D" id="3.40.50.300">
    <property type="entry name" value="P-loop containing nucleotide triphosphate hydrolases"/>
    <property type="match status" value="1"/>
</dbReference>
<evidence type="ECO:0000256" key="5">
    <source>
        <dbReference type="ARBA" id="ARBA00023163"/>
    </source>
</evidence>
<keyword evidence="5" id="KW-0804">Transcription</keyword>
<dbReference type="PROSITE" id="PS50045">
    <property type="entry name" value="SIGMA54_INTERACT_4"/>
    <property type="match status" value="1"/>
</dbReference>
<evidence type="ECO:0000259" key="6">
    <source>
        <dbReference type="PROSITE" id="PS50045"/>
    </source>
</evidence>
<dbReference type="InterPro" id="IPR025944">
    <property type="entry name" value="Sigma_54_int_dom_CS"/>
</dbReference>
<dbReference type="SUPFAM" id="SSF46689">
    <property type="entry name" value="Homeodomain-like"/>
    <property type="match status" value="1"/>
</dbReference>
<dbReference type="FunFam" id="3.40.50.300:FF:000006">
    <property type="entry name" value="DNA-binding transcriptional regulator NtrC"/>
    <property type="match status" value="1"/>
</dbReference>
<dbReference type="GO" id="GO:0003677">
    <property type="term" value="F:DNA binding"/>
    <property type="evidence" value="ECO:0007669"/>
    <property type="project" value="UniProtKB-KW"/>
</dbReference>